<keyword evidence="3" id="KW-1185">Reference proteome</keyword>
<gene>
    <name evidence="2" type="ORF">NCTC10485_02382</name>
</gene>
<feature type="signal peptide" evidence="1">
    <location>
        <begin position="1"/>
        <end position="26"/>
    </location>
</feature>
<reference evidence="2 3" key="1">
    <citation type="submission" date="2018-12" db="EMBL/GenBank/DDBJ databases">
        <authorList>
            <consortium name="Pathogen Informatics"/>
        </authorList>
    </citation>
    <scope>NUCLEOTIDE SEQUENCE [LARGE SCALE GENOMIC DNA]</scope>
    <source>
        <strain evidence="2 3">NCTC10485</strain>
    </source>
</reference>
<keyword evidence="1" id="KW-0732">Signal</keyword>
<evidence type="ECO:0000256" key="1">
    <source>
        <dbReference type="SAM" id="SignalP"/>
    </source>
</evidence>
<accession>A0A3S4RDS4</accession>
<protein>
    <recommendedName>
        <fullName evidence="4">Hemophore-related protein</fullName>
    </recommendedName>
</protein>
<name>A0A3S4RDS4_MYCCI</name>
<proteinExistence type="predicted"/>
<dbReference type="Proteomes" id="UP000282551">
    <property type="component" value="Chromosome"/>
</dbReference>
<sequence length="109" mass="11331">MKTKFFVTTGVAAAAFLFGGAAVASAAPDVEAIVNSTCTYPQVSSALHATSPQVAAELEASPMAVSWIQNLLNSGPDERRAALNQIAGFPQLDGYTSVINSVAYSCQNY</sequence>
<dbReference type="EMBL" id="LR134355">
    <property type="protein sequence ID" value="VEG48089.1"/>
    <property type="molecule type" value="Genomic_DNA"/>
</dbReference>
<evidence type="ECO:0000313" key="3">
    <source>
        <dbReference type="Proteomes" id="UP000282551"/>
    </source>
</evidence>
<dbReference type="AlphaFoldDB" id="A0A3S4RDS4"/>
<dbReference type="GO" id="GO:0020037">
    <property type="term" value="F:heme binding"/>
    <property type="evidence" value="ECO:0007669"/>
    <property type="project" value="InterPro"/>
</dbReference>
<dbReference type="RefSeq" id="WP_126333931.1">
    <property type="nucleotide sequence ID" value="NZ_AP022604.1"/>
</dbReference>
<dbReference type="InterPro" id="IPR032407">
    <property type="entry name" value="MHB"/>
</dbReference>
<dbReference type="NCBIfam" id="TIGR04529">
    <property type="entry name" value="MTB_hemophore"/>
    <property type="match status" value="1"/>
</dbReference>
<dbReference type="OrthoDB" id="4563701at2"/>
<evidence type="ECO:0000313" key="2">
    <source>
        <dbReference type="EMBL" id="VEG48089.1"/>
    </source>
</evidence>
<evidence type="ECO:0008006" key="4">
    <source>
        <dbReference type="Google" id="ProtNLM"/>
    </source>
</evidence>
<organism evidence="2 3">
    <name type="scientific">Mycolicibacterium chitae</name>
    <name type="common">Mycobacterium chitae</name>
    <dbReference type="NCBI Taxonomy" id="1792"/>
    <lineage>
        <taxon>Bacteria</taxon>
        <taxon>Bacillati</taxon>
        <taxon>Actinomycetota</taxon>
        <taxon>Actinomycetes</taxon>
        <taxon>Mycobacteriales</taxon>
        <taxon>Mycobacteriaceae</taxon>
        <taxon>Mycolicibacterium</taxon>
    </lineage>
</organism>
<feature type="chain" id="PRO_5018613306" description="Hemophore-related protein" evidence="1">
    <location>
        <begin position="27"/>
        <end position="109"/>
    </location>
</feature>